<dbReference type="PROSITE" id="PS00491">
    <property type="entry name" value="PROLINE_PEPTIDASE"/>
    <property type="match status" value="1"/>
</dbReference>
<dbReference type="GO" id="GO:0005739">
    <property type="term" value="C:mitochondrion"/>
    <property type="evidence" value="ECO:0007669"/>
    <property type="project" value="TreeGrafter"/>
</dbReference>
<evidence type="ECO:0000256" key="4">
    <source>
        <dbReference type="ARBA" id="ARBA00022801"/>
    </source>
</evidence>
<dbReference type="AlphaFoldDB" id="A0A099P8G8"/>
<comment type="cofactor">
    <cofactor evidence="1">
        <name>Mn(2+)</name>
        <dbReference type="ChEBI" id="CHEBI:29035"/>
    </cofactor>
</comment>
<dbReference type="VEuPathDB" id="FungiDB:C5L36_0A11900"/>
<comment type="similarity">
    <text evidence="2 6">Belongs to the peptidase M24B family.</text>
</comment>
<dbReference type="Gene3D" id="3.90.230.10">
    <property type="entry name" value="Creatinase/methionine aminopeptidase superfamily"/>
    <property type="match status" value="1"/>
</dbReference>
<keyword evidence="7" id="KW-1133">Transmembrane helix</keyword>
<dbReference type="eggNOG" id="KOG2864">
    <property type="taxonomic scope" value="Eukaryota"/>
</dbReference>
<gene>
    <name evidence="9" type="ORF">JL09_g169</name>
</gene>
<dbReference type="EMBL" id="JQFK01000001">
    <property type="protein sequence ID" value="KGK40567.1"/>
    <property type="molecule type" value="Genomic_DNA"/>
</dbReference>
<proteinExistence type="inferred from homology"/>
<feature type="transmembrane region" description="Helical" evidence="7">
    <location>
        <begin position="386"/>
        <end position="406"/>
    </location>
</feature>
<dbReference type="InterPro" id="IPR029149">
    <property type="entry name" value="Creatin/AminoP/Spt16_N"/>
</dbReference>
<dbReference type="PANTHER" id="PTHR43226">
    <property type="entry name" value="XAA-PRO AMINOPEPTIDASE 3"/>
    <property type="match status" value="1"/>
</dbReference>
<dbReference type="GO" id="GO:0006508">
    <property type="term" value="P:proteolysis"/>
    <property type="evidence" value="ECO:0007669"/>
    <property type="project" value="TreeGrafter"/>
</dbReference>
<evidence type="ECO:0000256" key="6">
    <source>
        <dbReference type="RuleBase" id="RU000590"/>
    </source>
</evidence>
<dbReference type="HOGENOM" id="CLU_308835_0_0_1"/>
<feature type="domain" description="Aminopeptidase P N-terminal" evidence="8">
    <location>
        <begin position="492"/>
        <end position="631"/>
    </location>
</feature>
<feature type="transmembrane region" description="Helical" evidence="7">
    <location>
        <begin position="412"/>
        <end position="433"/>
    </location>
</feature>
<keyword evidence="3 6" id="KW-0479">Metal-binding</keyword>
<keyword evidence="4" id="KW-0378">Hydrolase</keyword>
<evidence type="ECO:0000256" key="5">
    <source>
        <dbReference type="ARBA" id="ARBA00023211"/>
    </source>
</evidence>
<comment type="caution">
    <text evidence="9">The sequence shown here is derived from an EMBL/GenBank/DDBJ whole genome shotgun (WGS) entry which is preliminary data.</text>
</comment>
<dbReference type="SUPFAM" id="SSF53092">
    <property type="entry name" value="Creatinase/prolidase N-terminal domain"/>
    <property type="match status" value="1"/>
</dbReference>
<name>A0A099P8G8_PICKU</name>
<feature type="transmembrane region" description="Helical" evidence="7">
    <location>
        <begin position="186"/>
        <end position="205"/>
    </location>
</feature>
<dbReference type="GO" id="GO:0030145">
    <property type="term" value="F:manganese ion binding"/>
    <property type="evidence" value="ECO:0007669"/>
    <property type="project" value="InterPro"/>
</dbReference>
<dbReference type="SMART" id="SM01011">
    <property type="entry name" value="AMP_N"/>
    <property type="match status" value="1"/>
</dbReference>
<protein>
    <recommendedName>
        <fullName evidence="8">Aminopeptidase P N-terminal domain-containing protein</fullName>
    </recommendedName>
</protein>
<organism evidence="9 10">
    <name type="scientific">Pichia kudriavzevii</name>
    <name type="common">Yeast</name>
    <name type="synonym">Issatchenkia orientalis</name>
    <dbReference type="NCBI Taxonomy" id="4909"/>
    <lineage>
        <taxon>Eukaryota</taxon>
        <taxon>Fungi</taxon>
        <taxon>Dikarya</taxon>
        <taxon>Ascomycota</taxon>
        <taxon>Saccharomycotina</taxon>
        <taxon>Pichiomycetes</taxon>
        <taxon>Pichiales</taxon>
        <taxon>Pichiaceae</taxon>
        <taxon>Pichia</taxon>
    </lineage>
</organism>
<feature type="transmembrane region" description="Helical" evidence="7">
    <location>
        <begin position="445"/>
        <end position="466"/>
    </location>
</feature>
<dbReference type="Pfam" id="PF00557">
    <property type="entry name" value="Peptidase_M24"/>
    <property type="match status" value="1"/>
</dbReference>
<dbReference type="VEuPathDB" id="FungiDB:C5L36_0A11910"/>
<dbReference type="CDD" id="cd01087">
    <property type="entry name" value="Prolidase"/>
    <property type="match status" value="1"/>
</dbReference>
<feature type="transmembrane region" description="Helical" evidence="7">
    <location>
        <begin position="354"/>
        <end position="374"/>
    </location>
</feature>
<dbReference type="GO" id="GO:0070006">
    <property type="term" value="F:metalloaminopeptidase activity"/>
    <property type="evidence" value="ECO:0007669"/>
    <property type="project" value="InterPro"/>
</dbReference>
<evidence type="ECO:0000256" key="3">
    <source>
        <dbReference type="ARBA" id="ARBA00022723"/>
    </source>
</evidence>
<reference evidence="10" key="1">
    <citation type="journal article" date="2014" name="Microb. Cell Fact.">
        <title>Exploiting Issatchenkia orientalis SD108 for succinic acid production.</title>
        <authorList>
            <person name="Xiao H."/>
            <person name="Shao Z."/>
            <person name="Jiang Y."/>
            <person name="Dole S."/>
            <person name="Zhao H."/>
        </authorList>
    </citation>
    <scope>NUCLEOTIDE SEQUENCE [LARGE SCALE GENOMIC DNA]</scope>
    <source>
        <strain evidence="10">SD108</strain>
    </source>
</reference>
<keyword evidence="5" id="KW-0464">Manganese</keyword>
<dbReference type="GO" id="GO:0016020">
    <property type="term" value="C:membrane"/>
    <property type="evidence" value="ECO:0007669"/>
    <property type="project" value="InterPro"/>
</dbReference>
<dbReference type="InterPro" id="IPR036005">
    <property type="entry name" value="Creatinase/aminopeptidase-like"/>
</dbReference>
<dbReference type="SUPFAM" id="SSF55920">
    <property type="entry name" value="Creatinase/aminopeptidase"/>
    <property type="match status" value="1"/>
</dbReference>
<evidence type="ECO:0000256" key="2">
    <source>
        <dbReference type="ARBA" id="ARBA00008766"/>
    </source>
</evidence>
<feature type="transmembrane region" description="Helical" evidence="7">
    <location>
        <begin position="116"/>
        <end position="135"/>
    </location>
</feature>
<accession>A0A099P8G8</accession>
<dbReference type="GO" id="GO:0006488">
    <property type="term" value="P:dolichol-linked oligosaccharide biosynthetic process"/>
    <property type="evidence" value="ECO:0007669"/>
    <property type="project" value="InterPro"/>
</dbReference>
<feature type="transmembrane region" description="Helical" evidence="7">
    <location>
        <begin position="74"/>
        <end position="96"/>
    </location>
</feature>
<sequence length="955" mass="108102">MSFVQNAATLVVGQLITKLFTFSLNQLLLSYTSPNALGISQLIEFVIDYNLFLSREALRLTIPKLPNDESKRQFVINYSYASIPLLLVFGGPVIYWKIGKIDNEALEFLSPLGINHILLMIFLSLVLELLAEPYYNVNQHIMLDFKTRTRIETTSGFIKCIIQFISTIKITPLMGMQRGDVNSYVLGYLMGQLSSSLSLYVLYLIHFRQLMKPSVVEDSFTESITTKYFKSIFVQQIFKNFLTVGDKFVITSLLNFETQGYYSFISNYGSLIARMLFAPIEESTRITVNTFFKSNKDKRSDFLLFQGCVSNVLKIYVYLLTLLIIFAPLNTNFLLSLVFKNFITDSLVITFKWYWVYLLFLACNGILEALYQSLFASKEMVNKYSAFMLMNSIMFLTTLTVFISKFDLGLQGLIWGNMINMSFRIGYCFYYVIQFIKFKENSLKVHFDVGFASYVPFLTAAGMSYATTFRAGQPIFETRPHLIKPGDLTPGISALEYYHRRVKLAEKIPRGSLAILPGSSVKYASGSVFYPFQQNTDFYYLTGWNEPDSVCIIERPENADDPADHVFHMAVPDSDPAAEQWEGERTGVQGAQDIFNADISVSNHNFPSHLDKLLRKYTNIYYDIGGANSASGKAVNFFERMFPSTVSMPDKRQDRADIEEILRNHKKQGFNVKSLTPLIADLRVIKSNAELKIMRLAGKISGRAFNQAYAKRFQTEKGLHSFLEYKFISGGCDKSAYVPVVAGGEHALCIHYVRNDDIFKDGDMVLVDAAGNLGGYCADISRTWPVTGKFTPAQAELYEALLNVQRRIIRECTVEKGNSLNSLHNLSVDLLTEELRNAGFQDLQSWEVAKHLYPHYIGHNLGLDVHDCPLYPRTSNIRKGQVVTVEPGVYVPDDERWPAQYRGIGIRIEDDVAVGEDINVVLTAEAAKEIVDIENIAANGITSPLEEEVVDIYSL</sequence>
<evidence type="ECO:0000256" key="1">
    <source>
        <dbReference type="ARBA" id="ARBA00001936"/>
    </source>
</evidence>
<dbReference type="Proteomes" id="UP000029867">
    <property type="component" value="Unassembled WGS sequence"/>
</dbReference>
<evidence type="ECO:0000259" key="8">
    <source>
        <dbReference type="SMART" id="SM01011"/>
    </source>
</evidence>
<dbReference type="InterPro" id="IPR007865">
    <property type="entry name" value="Aminopep_P_N"/>
</dbReference>
<dbReference type="Gene3D" id="3.40.350.10">
    <property type="entry name" value="Creatinase/prolidase N-terminal domain"/>
    <property type="match status" value="1"/>
</dbReference>
<evidence type="ECO:0000256" key="7">
    <source>
        <dbReference type="SAM" id="Phobius"/>
    </source>
</evidence>
<evidence type="ECO:0000313" key="10">
    <source>
        <dbReference type="Proteomes" id="UP000029867"/>
    </source>
</evidence>
<dbReference type="Pfam" id="PF05195">
    <property type="entry name" value="AMP_N"/>
    <property type="match status" value="1"/>
</dbReference>
<feature type="transmembrane region" description="Helical" evidence="7">
    <location>
        <begin position="156"/>
        <end position="174"/>
    </location>
</feature>
<dbReference type="InterPro" id="IPR000994">
    <property type="entry name" value="Pept_M24"/>
</dbReference>
<evidence type="ECO:0000313" key="9">
    <source>
        <dbReference type="EMBL" id="KGK40567.1"/>
    </source>
</evidence>
<dbReference type="InterPro" id="IPR052433">
    <property type="entry name" value="X-Pro_dipept-like"/>
</dbReference>
<dbReference type="PANTHER" id="PTHR43226:SF4">
    <property type="entry name" value="XAA-PRO AMINOPEPTIDASE 3"/>
    <property type="match status" value="1"/>
</dbReference>
<dbReference type="InterPro" id="IPR007594">
    <property type="entry name" value="RFT1"/>
</dbReference>
<keyword evidence="7" id="KW-0472">Membrane</keyword>
<dbReference type="Pfam" id="PF04506">
    <property type="entry name" value="Rft-1"/>
    <property type="match status" value="1"/>
</dbReference>
<keyword evidence="7" id="KW-0812">Transmembrane</keyword>
<dbReference type="eggNOG" id="KOG2414">
    <property type="taxonomic scope" value="Eukaryota"/>
</dbReference>
<dbReference type="InterPro" id="IPR001131">
    <property type="entry name" value="Peptidase_M24B_aminopep-P_CS"/>
</dbReference>
<feature type="transmembrane region" description="Helical" evidence="7">
    <location>
        <begin position="302"/>
        <end position="327"/>
    </location>
</feature>